<organism evidence="7 8">
    <name type="scientific">Pocillopora meandrina</name>
    <dbReference type="NCBI Taxonomy" id="46732"/>
    <lineage>
        <taxon>Eukaryota</taxon>
        <taxon>Metazoa</taxon>
        <taxon>Cnidaria</taxon>
        <taxon>Anthozoa</taxon>
        <taxon>Hexacorallia</taxon>
        <taxon>Scleractinia</taxon>
        <taxon>Astrocoeniina</taxon>
        <taxon>Pocilloporidae</taxon>
        <taxon>Pocillopora</taxon>
    </lineage>
</organism>
<keyword evidence="4" id="KW-1133">Transmembrane helix</keyword>
<dbReference type="Pfam" id="PF00041">
    <property type="entry name" value="fn3"/>
    <property type="match status" value="1"/>
</dbReference>
<dbReference type="SMART" id="SM00408">
    <property type="entry name" value="IGc2"/>
    <property type="match status" value="2"/>
</dbReference>
<dbReference type="SMART" id="SM00060">
    <property type="entry name" value="FN3"/>
    <property type="match status" value="1"/>
</dbReference>
<dbReference type="GO" id="GO:0098609">
    <property type="term" value="P:cell-cell adhesion"/>
    <property type="evidence" value="ECO:0007669"/>
    <property type="project" value="TreeGrafter"/>
</dbReference>
<gene>
    <name evidence="7" type="ORF">PMEA_00019605</name>
</gene>
<dbReference type="SUPFAM" id="SSF56436">
    <property type="entry name" value="C-type lectin-like"/>
    <property type="match status" value="1"/>
</dbReference>
<dbReference type="PROSITE" id="PS51257">
    <property type="entry name" value="PROKAR_LIPOPROTEIN"/>
    <property type="match status" value="1"/>
</dbReference>
<dbReference type="CDD" id="cd00096">
    <property type="entry name" value="Ig"/>
    <property type="match status" value="1"/>
</dbReference>
<evidence type="ECO:0000259" key="5">
    <source>
        <dbReference type="PROSITE" id="PS50835"/>
    </source>
</evidence>
<dbReference type="SUPFAM" id="SSF49265">
    <property type="entry name" value="Fibronectin type III"/>
    <property type="match status" value="1"/>
</dbReference>
<evidence type="ECO:0000256" key="1">
    <source>
        <dbReference type="ARBA" id="ARBA00022737"/>
    </source>
</evidence>
<dbReference type="CDD" id="cd00063">
    <property type="entry name" value="FN3"/>
    <property type="match status" value="1"/>
</dbReference>
<dbReference type="PANTHER" id="PTHR44170:SF6">
    <property type="entry name" value="CONTACTIN"/>
    <property type="match status" value="1"/>
</dbReference>
<keyword evidence="2" id="KW-1015">Disulfide bond</keyword>
<protein>
    <submittedName>
        <fullName evidence="7">Uncharacterized protein</fullName>
    </submittedName>
</protein>
<dbReference type="AlphaFoldDB" id="A0AAU9X9C3"/>
<accession>A0AAU9X9C3</accession>
<name>A0AAU9X9C3_9CNID</name>
<dbReference type="InterPro" id="IPR007110">
    <property type="entry name" value="Ig-like_dom"/>
</dbReference>
<feature type="region of interest" description="Disordered" evidence="3">
    <location>
        <begin position="523"/>
        <end position="545"/>
    </location>
</feature>
<dbReference type="InterPro" id="IPR016186">
    <property type="entry name" value="C-type_lectin-like/link_sf"/>
</dbReference>
<evidence type="ECO:0000256" key="4">
    <source>
        <dbReference type="SAM" id="Phobius"/>
    </source>
</evidence>
<evidence type="ECO:0000259" key="6">
    <source>
        <dbReference type="PROSITE" id="PS50853"/>
    </source>
</evidence>
<dbReference type="InterPro" id="IPR003961">
    <property type="entry name" value="FN3_dom"/>
</dbReference>
<dbReference type="Gene3D" id="2.60.40.10">
    <property type="entry name" value="Immunoglobulins"/>
    <property type="match status" value="4"/>
</dbReference>
<evidence type="ECO:0000313" key="7">
    <source>
        <dbReference type="EMBL" id="CAH3141244.1"/>
    </source>
</evidence>
<evidence type="ECO:0000256" key="2">
    <source>
        <dbReference type="ARBA" id="ARBA00023157"/>
    </source>
</evidence>
<dbReference type="InterPro" id="IPR036179">
    <property type="entry name" value="Ig-like_dom_sf"/>
</dbReference>
<keyword evidence="1" id="KW-0677">Repeat</keyword>
<sequence>MTDVSREITIYANQSLTLSCQPRDSPKNLVYWHWISRSDKVNENLVKKGPTFTIRNAAINDTGFYFCSAAEWGIWGISYHIFVNVIEPGKLSCANGWSFYKNSCFMHSSHAVEREWGGASSYCTDSSAQLARVSRDSDDDTLRFLSVLSRRSFPSVPPLSNAFTVWVGSPLGNHLGRISRCTKLDTRNGKLSKSACTEKYTFICERVLPGVPKGVSIEYMNSSAVRVGWNLPFPGSNVTNHYVELSIASGNVIKRQSSYGKQSVIFTRLQSNTQYKVRVQAENTAGNGSSSPYVSFKTNENVPVISTPAKNNQVIAGHSVTLRCGQPHQTVQWYRDKSSVPLNVSGQELTIHSVSSKDEGTYHCQVDNGLRVSMIVLVVEHPVVTEVKGIILKQNDNAMMKRELLLLCNTANRHPLKYAWFKDDEPLINGEDSVKVSLQDDETKYTCHVSNIAGKTSRSLVISPMGGPEVSEVGHGTDRSLSTNLVIVIAVLSVLLIICSVVGFTHRKITKLITEKRKSRKLTVQSTSTEMATVEEMESPRPESRTETIMRDNDEVFPYDVISAWTDSNGLYMSLRREGNDGELEDATQVARTDYTNISPSNRNDSAANCMYAPLIHTAGLQSAREMKRPYVNVDTIETSSDM</sequence>
<comment type="caution">
    <text evidence="7">The sequence shown here is derived from an EMBL/GenBank/DDBJ whole genome shotgun (WGS) entry which is preliminary data.</text>
</comment>
<dbReference type="Proteomes" id="UP001159428">
    <property type="component" value="Unassembled WGS sequence"/>
</dbReference>
<dbReference type="InterPro" id="IPR013783">
    <property type="entry name" value="Ig-like_fold"/>
</dbReference>
<dbReference type="InterPro" id="IPR003598">
    <property type="entry name" value="Ig_sub2"/>
</dbReference>
<dbReference type="SMART" id="SM00409">
    <property type="entry name" value="IG"/>
    <property type="match status" value="2"/>
</dbReference>
<keyword evidence="8" id="KW-1185">Reference proteome</keyword>
<dbReference type="PROSITE" id="PS50853">
    <property type="entry name" value="FN3"/>
    <property type="match status" value="1"/>
</dbReference>
<feature type="domain" description="Fibronectin type-III" evidence="6">
    <location>
        <begin position="211"/>
        <end position="301"/>
    </location>
</feature>
<reference evidence="7 8" key="1">
    <citation type="submission" date="2022-05" db="EMBL/GenBank/DDBJ databases">
        <authorList>
            <consortium name="Genoscope - CEA"/>
            <person name="William W."/>
        </authorList>
    </citation>
    <scope>NUCLEOTIDE SEQUENCE [LARGE SCALE GENOMIC DNA]</scope>
</reference>
<dbReference type="Gene3D" id="3.10.100.10">
    <property type="entry name" value="Mannose-Binding Protein A, subunit A"/>
    <property type="match status" value="1"/>
</dbReference>
<feature type="domain" description="Ig-like" evidence="5">
    <location>
        <begin position="1"/>
        <end position="69"/>
    </location>
</feature>
<feature type="domain" description="Ig-like" evidence="5">
    <location>
        <begin position="303"/>
        <end position="369"/>
    </location>
</feature>
<proteinExistence type="predicted"/>
<feature type="transmembrane region" description="Helical" evidence="4">
    <location>
        <begin position="485"/>
        <end position="504"/>
    </location>
</feature>
<feature type="domain" description="Ig-like" evidence="5">
    <location>
        <begin position="382"/>
        <end position="463"/>
    </location>
</feature>
<dbReference type="Pfam" id="PF13927">
    <property type="entry name" value="Ig_3"/>
    <property type="match status" value="1"/>
</dbReference>
<evidence type="ECO:0000256" key="3">
    <source>
        <dbReference type="SAM" id="MobiDB-lite"/>
    </source>
</evidence>
<dbReference type="InterPro" id="IPR003599">
    <property type="entry name" value="Ig_sub"/>
</dbReference>
<evidence type="ECO:0000313" key="8">
    <source>
        <dbReference type="Proteomes" id="UP001159428"/>
    </source>
</evidence>
<dbReference type="SUPFAM" id="SSF48726">
    <property type="entry name" value="Immunoglobulin"/>
    <property type="match status" value="2"/>
</dbReference>
<dbReference type="GO" id="GO:0016020">
    <property type="term" value="C:membrane"/>
    <property type="evidence" value="ECO:0007669"/>
    <property type="project" value="UniProtKB-SubCell"/>
</dbReference>
<dbReference type="InterPro" id="IPR016187">
    <property type="entry name" value="CTDL_fold"/>
</dbReference>
<keyword evidence="4" id="KW-0472">Membrane</keyword>
<dbReference type="PANTHER" id="PTHR44170">
    <property type="entry name" value="PROTEIN SIDEKICK"/>
    <property type="match status" value="1"/>
</dbReference>
<dbReference type="EMBL" id="CALNXJ010000035">
    <property type="protein sequence ID" value="CAH3141244.1"/>
    <property type="molecule type" value="Genomic_DNA"/>
</dbReference>
<dbReference type="InterPro" id="IPR036116">
    <property type="entry name" value="FN3_sf"/>
</dbReference>
<keyword evidence="4" id="KW-0812">Transmembrane</keyword>
<dbReference type="PROSITE" id="PS50835">
    <property type="entry name" value="IG_LIKE"/>
    <property type="match status" value="3"/>
</dbReference>